<evidence type="ECO:0000313" key="2">
    <source>
        <dbReference type="Proteomes" id="UP001224890"/>
    </source>
</evidence>
<dbReference type="RefSeq" id="XP_060432506.1">
    <property type="nucleotide sequence ID" value="XM_060566694.1"/>
</dbReference>
<proteinExistence type="predicted"/>
<name>A0AAJ0EYN1_9PEZI</name>
<accession>A0AAJ0EYN1</accession>
<keyword evidence="2" id="KW-1185">Reference proteome</keyword>
<dbReference type="EMBL" id="JAHMHR010000010">
    <property type="protein sequence ID" value="KAK1688811.1"/>
    <property type="molecule type" value="Genomic_DNA"/>
</dbReference>
<gene>
    <name evidence="1" type="ORF">BDP55DRAFT_31290</name>
</gene>
<comment type="caution">
    <text evidence="1">The sequence shown here is derived from an EMBL/GenBank/DDBJ whole genome shotgun (WGS) entry which is preliminary data.</text>
</comment>
<dbReference type="Proteomes" id="UP001224890">
    <property type="component" value="Unassembled WGS sequence"/>
</dbReference>
<dbReference type="GeneID" id="85451220"/>
<protein>
    <submittedName>
        <fullName evidence="1">Uncharacterized protein</fullName>
    </submittedName>
</protein>
<organism evidence="1 2">
    <name type="scientific">Colletotrichum godetiae</name>
    <dbReference type="NCBI Taxonomy" id="1209918"/>
    <lineage>
        <taxon>Eukaryota</taxon>
        <taxon>Fungi</taxon>
        <taxon>Dikarya</taxon>
        <taxon>Ascomycota</taxon>
        <taxon>Pezizomycotina</taxon>
        <taxon>Sordariomycetes</taxon>
        <taxon>Hypocreomycetidae</taxon>
        <taxon>Glomerellales</taxon>
        <taxon>Glomerellaceae</taxon>
        <taxon>Colletotrichum</taxon>
        <taxon>Colletotrichum acutatum species complex</taxon>
    </lineage>
</organism>
<dbReference type="AlphaFoldDB" id="A0AAJ0EYN1"/>
<sequence length="72" mass="7962">MRSIITRRCIFVFLLPPFRFGCMFPTVICPKLAARTVLRKRAAAAWSSVCKVVLLTLVPFSRTTAASPCLGC</sequence>
<evidence type="ECO:0000313" key="1">
    <source>
        <dbReference type="EMBL" id="KAK1688811.1"/>
    </source>
</evidence>
<reference evidence="1" key="1">
    <citation type="submission" date="2021-06" db="EMBL/GenBank/DDBJ databases">
        <title>Comparative genomics, transcriptomics and evolutionary studies reveal genomic signatures of adaptation to plant cell wall in hemibiotrophic fungi.</title>
        <authorList>
            <consortium name="DOE Joint Genome Institute"/>
            <person name="Baroncelli R."/>
            <person name="Diaz J.F."/>
            <person name="Benocci T."/>
            <person name="Peng M."/>
            <person name="Battaglia E."/>
            <person name="Haridas S."/>
            <person name="Andreopoulos W."/>
            <person name="Labutti K."/>
            <person name="Pangilinan J."/>
            <person name="Floch G.L."/>
            <person name="Makela M.R."/>
            <person name="Henrissat B."/>
            <person name="Grigoriev I.V."/>
            <person name="Crouch J.A."/>
            <person name="De Vries R.P."/>
            <person name="Sukno S.A."/>
            <person name="Thon M.R."/>
        </authorList>
    </citation>
    <scope>NUCLEOTIDE SEQUENCE</scope>
    <source>
        <strain evidence="1">CBS 193.32</strain>
    </source>
</reference>